<feature type="signal peptide" evidence="2">
    <location>
        <begin position="1"/>
        <end position="21"/>
    </location>
</feature>
<evidence type="ECO:0008006" key="7">
    <source>
        <dbReference type="Google" id="ProtNLM"/>
    </source>
</evidence>
<feature type="region of interest" description="Disordered" evidence="1">
    <location>
        <begin position="815"/>
        <end position="843"/>
    </location>
</feature>
<evidence type="ECO:0000256" key="1">
    <source>
        <dbReference type="SAM" id="MobiDB-lite"/>
    </source>
</evidence>
<protein>
    <recommendedName>
        <fullName evidence="7">Peptidase</fullName>
    </recommendedName>
</protein>
<dbReference type="PANTHER" id="PTHR38478">
    <property type="entry name" value="PEPTIDASE M1A AND M12B"/>
    <property type="match status" value="1"/>
</dbReference>
<dbReference type="Pfam" id="PF16313">
    <property type="entry name" value="DUF4953"/>
    <property type="match status" value="1"/>
</dbReference>
<sequence>MHKKVLSLLYLFLTVPFLLTAQPTSTTGTSANIATFTNGMERNSGFMTYYWDAKKGKVWLEISSFDTEFLYYPTLAQGVGSNDIGLDRGRLGQEHIVKFQRTGPKVLLIEPNYAYRAITSDQLERRAVEESFATSVHAGFDIMAEENGKVLVDLTPFLMQDAVGAVQAIARTKQGTFRFDPARSSMYLPRTKAFPQNTEFETIITLTGDNPGSYLREVVPTPSAVTMHQHHSFVQLPDANYKPRLFDPRIGYGGIEYFDYATPVSQPIMKRYISRHRLEKKDPSAAVSEAVKPIVYYLDPGTPEPIRSALMEGTAWWNQAFEAAGYKDAFQVKLLPADADPMDVRYNLVQWVHRSTRGWSYGGSIIDPRTGEIIKGKVTLGSLRVRQDYLIAQGLVGDFASAASPNADPMLQMSLDRLRQLAAHEVGHTLGLPHNYIASTQNRASVMDYPTMVAKIKGASIDLSDAYAKGIGDYDKWSIRYGYEQFPAGADEKQALEKVVTDMHKAGLTFLTDQDARPEGSSHPGTHLWDNGANAVDELKRVSDVRRIALANFSEKKIPVNAPMATLEEVFVPMYMFHRYQVESAAKVVGGQTYTNALRGDGQPVLSAVPAAEQKRAIDALMATIDPAFLAVPAPVLAMIPPRPFRYDPNPREVFKRRTGITFDPMGPPEAAAGMTLRMLLNPERCARLASQQSIVNGTLPSLDQVIDQLITTTFRSGASYRQMLKDLTYTGAIRRMLQRKVLESLMQLAVDKDLDGAVRASAHEGIMRIKSQYAGKPSINLPARNSISTETSPGATGDYLYWLISQYETNPSSIPVAATPAPPDGAPIDPGQEWLSPDCDWK</sequence>
<evidence type="ECO:0000313" key="5">
    <source>
        <dbReference type="EMBL" id="SOD89512.1"/>
    </source>
</evidence>
<dbReference type="SUPFAM" id="SSF55486">
    <property type="entry name" value="Metalloproteases ('zincins'), catalytic domain"/>
    <property type="match status" value="1"/>
</dbReference>
<organism evidence="5 6">
    <name type="scientific">Spirosoma fluviale</name>
    <dbReference type="NCBI Taxonomy" id="1597977"/>
    <lineage>
        <taxon>Bacteria</taxon>
        <taxon>Pseudomonadati</taxon>
        <taxon>Bacteroidota</taxon>
        <taxon>Cytophagia</taxon>
        <taxon>Cytophagales</taxon>
        <taxon>Cytophagaceae</taxon>
        <taxon>Spirosoma</taxon>
    </lineage>
</organism>
<dbReference type="InterPro" id="IPR032534">
    <property type="entry name" value="EcxA_zinc-bd"/>
</dbReference>
<dbReference type="Pfam" id="PF17148">
    <property type="entry name" value="DUF5117"/>
    <property type="match status" value="1"/>
</dbReference>
<feature type="chain" id="PRO_5012154172" description="Peptidase" evidence="2">
    <location>
        <begin position="22"/>
        <end position="843"/>
    </location>
</feature>
<dbReference type="OrthoDB" id="9776599at2"/>
<evidence type="ECO:0000256" key="2">
    <source>
        <dbReference type="SAM" id="SignalP"/>
    </source>
</evidence>
<dbReference type="AlphaFoldDB" id="A0A286G234"/>
<dbReference type="InterPro" id="IPR034032">
    <property type="entry name" value="Zn_MMP-like_bac"/>
</dbReference>
<dbReference type="RefSeq" id="WP_097126687.1">
    <property type="nucleotide sequence ID" value="NZ_OCNH01000002.1"/>
</dbReference>
<dbReference type="Proteomes" id="UP000219452">
    <property type="component" value="Unassembled WGS sequence"/>
</dbReference>
<feature type="domain" description="DUF5117" evidence="4">
    <location>
        <begin position="89"/>
        <end position="281"/>
    </location>
</feature>
<dbReference type="GO" id="GO:0008237">
    <property type="term" value="F:metallopeptidase activity"/>
    <property type="evidence" value="ECO:0007669"/>
    <property type="project" value="InterPro"/>
</dbReference>
<reference evidence="6" key="1">
    <citation type="submission" date="2017-09" db="EMBL/GenBank/DDBJ databases">
        <authorList>
            <person name="Varghese N."/>
            <person name="Submissions S."/>
        </authorList>
    </citation>
    <scope>NUCLEOTIDE SEQUENCE [LARGE SCALE GENOMIC DNA]</scope>
    <source>
        <strain evidence="6">DSM 29961</strain>
    </source>
</reference>
<dbReference type="Gene3D" id="3.40.390.10">
    <property type="entry name" value="Collagenase (Catalytic Domain)"/>
    <property type="match status" value="1"/>
</dbReference>
<dbReference type="InterPro" id="IPR033413">
    <property type="entry name" value="DUF5117"/>
</dbReference>
<name>A0A286G234_9BACT</name>
<keyword evidence="6" id="KW-1185">Reference proteome</keyword>
<evidence type="ECO:0000259" key="3">
    <source>
        <dbReference type="Pfam" id="PF16313"/>
    </source>
</evidence>
<proteinExistence type="predicted"/>
<feature type="domain" description="EcxA zinc-binding" evidence="3">
    <location>
        <begin position="409"/>
        <end position="716"/>
    </location>
</feature>
<dbReference type="EMBL" id="OCNH01000002">
    <property type="protein sequence ID" value="SOD89512.1"/>
    <property type="molecule type" value="Genomic_DNA"/>
</dbReference>
<gene>
    <name evidence="5" type="ORF">SAMN06269250_3092</name>
</gene>
<dbReference type="PANTHER" id="PTHR38478:SF1">
    <property type="entry name" value="ZINC DEPENDENT METALLOPROTEASE DOMAIN LIPOPROTEIN"/>
    <property type="match status" value="1"/>
</dbReference>
<dbReference type="InterPro" id="IPR024079">
    <property type="entry name" value="MetalloPept_cat_dom_sf"/>
</dbReference>
<evidence type="ECO:0000313" key="6">
    <source>
        <dbReference type="Proteomes" id="UP000219452"/>
    </source>
</evidence>
<accession>A0A286G234</accession>
<evidence type="ECO:0000259" key="4">
    <source>
        <dbReference type="Pfam" id="PF17148"/>
    </source>
</evidence>
<dbReference type="CDD" id="cd04276">
    <property type="entry name" value="ZnMc_MMP_like_2"/>
    <property type="match status" value="1"/>
</dbReference>
<keyword evidence="2" id="KW-0732">Signal</keyword>